<dbReference type="InterPro" id="IPR050556">
    <property type="entry name" value="Type_II_TA_system_RNase"/>
</dbReference>
<protein>
    <recommendedName>
        <fullName evidence="7">PIN domain-containing protein</fullName>
    </recommendedName>
</protein>
<evidence type="ECO:0000256" key="5">
    <source>
        <dbReference type="ARBA" id="ARBA00022842"/>
    </source>
</evidence>
<dbReference type="GO" id="GO:0016787">
    <property type="term" value="F:hydrolase activity"/>
    <property type="evidence" value="ECO:0007669"/>
    <property type="project" value="UniProtKB-KW"/>
</dbReference>
<comment type="caution">
    <text evidence="8">The sequence shown here is derived from an EMBL/GenBank/DDBJ whole genome shotgun (WGS) entry which is preliminary data.</text>
</comment>
<keyword evidence="2" id="KW-0540">Nuclease</keyword>
<dbReference type="GO" id="GO:0004518">
    <property type="term" value="F:nuclease activity"/>
    <property type="evidence" value="ECO:0007669"/>
    <property type="project" value="UniProtKB-KW"/>
</dbReference>
<dbReference type="InterPro" id="IPR029060">
    <property type="entry name" value="PIN-like_dom_sf"/>
</dbReference>
<organism evidence="8">
    <name type="scientific">marine sediment metagenome</name>
    <dbReference type="NCBI Taxonomy" id="412755"/>
    <lineage>
        <taxon>unclassified sequences</taxon>
        <taxon>metagenomes</taxon>
        <taxon>ecological metagenomes</taxon>
    </lineage>
</organism>
<evidence type="ECO:0000256" key="3">
    <source>
        <dbReference type="ARBA" id="ARBA00022723"/>
    </source>
</evidence>
<dbReference type="Gene3D" id="3.40.50.1010">
    <property type="entry name" value="5'-nuclease"/>
    <property type="match status" value="1"/>
</dbReference>
<evidence type="ECO:0000256" key="4">
    <source>
        <dbReference type="ARBA" id="ARBA00022801"/>
    </source>
</evidence>
<evidence type="ECO:0000256" key="6">
    <source>
        <dbReference type="ARBA" id="ARBA00038093"/>
    </source>
</evidence>
<reference evidence="8" key="1">
    <citation type="journal article" date="2014" name="Front. Microbiol.">
        <title>High frequency of phylogenetically diverse reductive dehalogenase-homologous genes in deep subseafloor sedimentary metagenomes.</title>
        <authorList>
            <person name="Kawai M."/>
            <person name="Futagami T."/>
            <person name="Toyoda A."/>
            <person name="Takaki Y."/>
            <person name="Nishi S."/>
            <person name="Hori S."/>
            <person name="Arai W."/>
            <person name="Tsubouchi T."/>
            <person name="Morono Y."/>
            <person name="Uchiyama I."/>
            <person name="Ito T."/>
            <person name="Fujiyama A."/>
            <person name="Inagaki F."/>
            <person name="Takami H."/>
        </authorList>
    </citation>
    <scope>NUCLEOTIDE SEQUENCE</scope>
    <source>
        <strain evidence="8">Expedition CK06-06</strain>
    </source>
</reference>
<accession>X0S3I6</accession>
<evidence type="ECO:0000259" key="7">
    <source>
        <dbReference type="Pfam" id="PF01850"/>
    </source>
</evidence>
<dbReference type="EMBL" id="BARS01005208">
    <property type="protein sequence ID" value="GAF69811.1"/>
    <property type="molecule type" value="Genomic_DNA"/>
</dbReference>
<proteinExistence type="inferred from homology"/>
<feature type="domain" description="PIN" evidence="7">
    <location>
        <begin position="2"/>
        <end position="122"/>
    </location>
</feature>
<comment type="cofactor">
    <cofactor evidence="1">
        <name>Mg(2+)</name>
        <dbReference type="ChEBI" id="CHEBI:18420"/>
    </cofactor>
</comment>
<dbReference type="Pfam" id="PF01850">
    <property type="entry name" value="PIN"/>
    <property type="match status" value="1"/>
</dbReference>
<evidence type="ECO:0000313" key="8">
    <source>
        <dbReference type="EMBL" id="GAF69811.1"/>
    </source>
</evidence>
<evidence type="ECO:0000256" key="2">
    <source>
        <dbReference type="ARBA" id="ARBA00022722"/>
    </source>
</evidence>
<evidence type="ECO:0000256" key="1">
    <source>
        <dbReference type="ARBA" id="ARBA00001946"/>
    </source>
</evidence>
<dbReference type="CDD" id="cd18752">
    <property type="entry name" value="PIN_VapC4-5_FitB-like"/>
    <property type="match status" value="1"/>
</dbReference>
<dbReference type="SUPFAM" id="SSF88723">
    <property type="entry name" value="PIN domain-like"/>
    <property type="match status" value="1"/>
</dbReference>
<sequence>MYLFDTDILSNLVKKRPSPYLIERLRVIPQDKQYISSITIGEIVYGAFKSDHKEKYLIQLKEKLIPLVQLIPFDKNEAFAYGEIRSILEKSGTPLNDTDLMIAATAVANNLVLITGNEKHFSVIKNLQVENWLKN</sequence>
<keyword evidence="4" id="KW-0378">Hydrolase</keyword>
<comment type="similarity">
    <text evidence="6">Belongs to the PINc/VapC protein family.</text>
</comment>
<keyword evidence="5" id="KW-0460">Magnesium</keyword>
<dbReference type="GO" id="GO:0046872">
    <property type="term" value="F:metal ion binding"/>
    <property type="evidence" value="ECO:0007669"/>
    <property type="project" value="UniProtKB-KW"/>
</dbReference>
<dbReference type="InterPro" id="IPR002716">
    <property type="entry name" value="PIN_dom"/>
</dbReference>
<dbReference type="PANTHER" id="PTHR33653:SF1">
    <property type="entry name" value="RIBONUCLEASE VAPC2"/>
    <property type="match status" value="1"/>
</dbReference>
<gene>
    <name evidence="8" type="ORF">S01H1_10197</name>
</gene>
<keyword evidence="3" id="KW-0479">Metal-binding</keyword>
<name>X0S3I6_9ZZZZ</name>
<dbReference type="PANTHER" id="PTHR33653">
    <property type="entry name" value="RIBONUCLEASE VAPC2"/>
    <property type="match status" value="1"/>
</dbReference>
<dbReference type="AlphaFoldDB" id="X0S3I6"/>